<keyword evidence="4 11" id="KW-1133">Transmembrane helix</keyword>
<evidence type="ECO:0000256" key="3">
    <source>
        <dbReference type="ARBA" id="ARBA00022692"/>
    </source>
</evidence>
<evidence type="ECO:0000256" key="2">
    <source>
        <dbReference type="ARBA" id="ARBA00022475"/>
    </source>
</evidence>
<evidence type="ECO:0000256" key="10">
    <source>
        <dbReference type="SAM" id="MobiDB-lite"/>
    </source>
</evidence>
<feature type="transmembrane region" description="Helical" evidence="11">
    <location>
        <begin position="151"/>
        <end position="173"/>
    </location>
</feature>
<feature type="compositionally biased region" description="Low complexity" evidence="10">
    <location>
        <begin position="11"/>
        <end position="25"/>
    </location>
</feature>
<dbReference type="GO" id="GO:0004930">
    <property type="term" value="F:G protein-coupled receptor activity"/>
    <property type="evidence" value="ECO:0007669"/>
    <property type="project" value="UniProtKB-KW"/>
</dbReference>
<comment type="subcellular location">
    <subcellularLocation>
        <location evidence="1">Cell membrane</location>
        <topology evidence="1">Multi-pass membrane protein</topology>
    </subcellularLocation>
</comment>
<dbReference type="OrthoDB" id="2101615at2759"/>
<keyword evidence="9" id="KW-0807">Transducer</keyword>
<dbReference type="PROSITE" id="PS50262">
    <property type="entry name" value="G_PROTEIN_RECEP_F1_2"/>
    <property type="match status" value="1"/>
</dbReference>
<evidence type="ECO:0000256" key="11">
    <source>
        <dbReference type="SAM" id="Phobius"/>
    </source>
</evidence>
<dbReference type="Gene3D" id="1.20.1070.10">
    <property type="entry name" value="Rhodopsin 7-helix transmembrane proteins"/>
    <property type="match status" value="1"/>
</dbReference>
<accession>A0A1W0WZC3</accession>
<dbReference type="AlphaFoldDB" id="A0A1W0WZC3"/>
<dbReference type="SUPFAM" id="SSF81321">
    <property type="entry name" value="Family A G protein-coupled receptor-like"/>
    <property type="match status" value="1"/>
</dbReference>
<evidence type="ECO:0000313" key="13">
    <source>
        <dbReference type="EMBL" id="OQV20543.1"/>
    </source>
</evidence>
<evidence type="ECO:0000256" key="5">
    <source>
        <dbReference type="ARBA" id="ARBA00023040"/>
    </source>
</evidence>
<evidence type="ECO:0000313" key="14">
    <source>
        <dbReference type="Proteomes" id="UP000192578"/>
    </source>
</evidence>
<dbReference type="PANTHER" id="PTHR24246:SF27">
    <property type="entry name" value="ADENOSINE RECEPTOR, ISOFORM A"/>
    <property type="match status" value="1"/>
</dbReference>
<keyword evidence="5" id="KW-0297">G-protein coupled receptor</keyword>
<dbReference type="Pfam" id="PF00001">
    <property type="entry name" value="7tm_1"/>
    <property type="match status" value="1"/>
</dbReference>
<feature type="transmembrane region" description="Helical" evidence="11">
    <location>
        <begin position="203"/>
        <end position="222"/>
    </location>
</feature>
<keyword evidence="6 11" id="KW-0472">Membrane</keyword>
<name>A0A1W0WZC3_HYPEX</name>
<dbReference type="GO" id="GO:0005886">
    <property type="term" value="C:plasma membrane"/>
    <property type="evidence" value="ECO:0007669"/>
    <property type="project" value="UniProtKB-SubCell"/>
</dbReference>
<evidence type="ECO:0000256" key="1">
    <source>
        <dbReference type="ARBA" id="ARBA00004651"/>
    </source>
</evidence>
<evidence type="ECO:0000259" key="12">
    <source>
        <dbReference type="PROSITE" id="PS50262"/>
    </source>
</evidence>
<feature type="transmembrane region" description="Helical" evidence="11">
    <location>
        <begin position="73"/>
        <end position="90"/>
    </location>
</feature>
<dbReference type="PANTHER" id="PTHR24246">
    <property type="entry name" value="OLFACTORY RECEPTOR AND ADENOSINE RECEPTOR"/>
    <property type="match status" value="1"/>
</dbReference>
<feature type="transmembrane region" description="Helical" evidence="11">
    <location>
        <begin position="110"/>
        <end position="131"/>
    </location>
</feature>
<organism evidence="13 14">
    <name type="scientific">Hypsibius exemplaris</name>
    <name type="common">Freshwater tardigrade</name>
    <dbReference type="NCBI Taxonomy" id="2072580"/>
    <lineage>
        <taxon>Eukaryota</taxon>
        <taxon>Metazoa</taxon>
        <taxon>Ecdysozoa</taxon>
        <taxon>Tardigrada</taxon>
        <taxon>Eutardigrada</taxon>
        <taxon>Parachela</taxon>
        <taxon>Hypsibioidea</taxon>
        <taxon>Hypsibiidae</taxon>
        <taxon>Hypsibius</taxon>
    </lineage>
</organism>
<feature type="compositionally biased region" description="Basic and acidic residues" evidence="10">
    <location>
        <begin position="240"/>
        <end position="258"/>
    </location>
</feature>
<dbReference type="PRINTS" id="PR00237">
    <property type="entry name" value="GPCRRHODOPSN"/>
</dbReference>
<keyword evidence="3 11" id="KW-0812">Transmembrane</keyword>
<evidence type="ECO:0000256" key="8">
    <source>
        <dbReference type="ARBA" id="ARBA00023180"/>
    </source>
</evidence>
<reference evidence="14" key="1">
    <citation type="submission" date="2017-01" db="EMBL/GenBank/DDBJ databases">
        <title>Comparative genomics of anhydrobiosis in the tardigrade Hypsibius dujardini.</title>
        <authorList>
            <person name="Yoshida Y."/>
            <person name="Koutsovoulos G."/>
            <person name="Laetsch D."/>
            <person name="Stevens L."/>
            <person name="Kumar S."/>
            <person name="Horikawa D."/>
            <person name="Ishino K."/>
            <person name="Komine S."/>
            <person name="Tomita M."/>
            <person name="Blaxter M."/>
            <person name="Arakawa K."/>
        </authorList>
    </citation>
    <scope>NUCLEOTIDE SEQUENCE [LARGE SCALE GENOMIC DNA]</scope>
    <source>
        <strain evidence="14">Z151</strain>
    </source>
</reference>
<keyword evidence="2" id="KW-1003">Cell membrane</keyword>
<protein>
    <recommendedName>
        <fullName evidence="12">G-protein coupled receptors family 1 profile domain-containing protein</fullName>
    </recommendedName>
</protein>
<keyword evidence="7" id="KW-0675">Receptor</keyword>
<dbReference type="Proteomes" id="UP000192578">
    <property type="component" value="Unassembled WGS sequence"/>
</dbReference>
<evidence type="ECO:0000256" key="4">
    <source>
        <dbReference type="ARBA" id="ARBA00022989"/>
    </source>
</evidence>
<proteinExistence type="predicted"/>
<evidence type="ECO:0000256" key="6">
    <source>
        <dbReference type="ARBA" id="ARBA00023136"/>
    </source>
</evidence>
<feature type="transmembrane region" description="Helical" evidence="11">
    <location>
        <begin position="318"/>
        <end position="338"/>
    </location>
</feature>
<feature type="transmembrane region" description="Helical" evidence="11">
    <location>
        <begin position="279"/>
        <end position="306"/>
    </location>
</feature>
<feature type="domain" description="G-protein coupled receptors family 1 profile" evidence="12">
    <location>
        <begin position="52"/>
        <end position="334"/>
    </location>
</feature>
<evidence type="ECO:0000256" key="7">
    <source>
        <dbReference type="ARBA" id="ARBA00023170"/>
    </source>
</evidence>
<evidence type="ECO:0000256" key="9">
    <source>
        <dbReference type="ARBA" id="ARBA00023224"/>
    </source>
</evidence>
<comment type="caution">
    <text evidence="13">The sequence shown here is derived from an EMBL/GenBank/DDBJ whole genome shotgun (WGS) entry which is preliminary data.</text>
</comment>
<dbReference type="EMBL" id="MTYJ01000030">
    <property type="protein sequence ID" value="OQV20543.1"/>
    <property type="molecule type" value="Genomic_DNA"/>
</dbReference>
<dbReference type="InterPro" id="IPR000276">
    <property type="entry name" value="GPCR_Rhodpsn"/>
</dbReference>
<sequence>MGIMSREGNDSDNTTRNASTSNRTAQPFSINGPNWDFMGGFYVVIIILALFTNGPVLVAFFSRRNLWTPFNVYLMNLLSANILNVVLQNIPDLFNHLYSGWWLGDGYCSVLVFGLYFLNAGVQNCHILIAINRIWAVFWPYSYRHSHTKRVALLFCLAGWLEVSAMVLPGFILDILYYRTDPLKNGCSLNIEAQWMWSAVTQFLLYNMGLQVMWLAYPIIWYKRRLVQKVAPTTAAIETARSETDKRRSSVEQERSARETTVGRSGVPRPRQKRSSKAFTVLTVLTISVTVCWTPIHVLYTLMLWWPFDRIGPLLLDIAVVLFSLQSVLDPILFVCTLPELQESLRRAITRAG</sequence>
<feature type="region of interest" description="Disordered" evidence="10">
    <location>
        <begin position="1"/>
        <end position="25"/>
    </location>
</feature>
<keyword evidence="14" id="KW-1185">Reference proteome</keyword>
<gene>
    <name evidence="13" type="ORF">BV898_05587</name>
</gene>
<feature type="transmembrane region" description="Helical" evidence="11">
    <location>
        <begin position="41"/>
        <end position="61"/>
    </location>
</feature>
<dbReference type="CDD" id="cd00637">
    <property type="entry name" value="7tm_classA_rhodopsin-like"/>
    <property type="match status" value="1"/>
</dbReference>
<keyword evidence="8" id="KW-0325">Glycoprotein</keyword>
<feature type="region of interest" description="Disordered" evidence="10">
    <location>
        <begin position="240"/>
        <end position="271"/>
    </location>
</feature>
<dbReference type="InterPro" id="IPR017452">
    <property type="entry name" value="GPCR_Rhodpsn_7TM"/>
</dbReference>